<evidence type="ECO:0000313" key="2">
    <source>
        <dbReference type="Proteomes" id="UP000076532"/>
    </source>
</evidence>
<protein>
    <submittedName>
        <fullName evidence="1">Uncharacterized protein</fullName>
    </submittedName>
</protein>
<dbReference type="AlphaFoldDB" id="A0A166MP97"/>
<dbReference type="Proteomes" id="UP000076532">
    <property type="component" value="Unassembled WGS sequence"/>
</dbReference>
<keyword evidence="2" id="KW-1185">Reference proteome</keyword>
<evidence type="ECO:0000313" key="1">
    <source>
        <dbReference type="EMBL" id="KZP24175.1"/>
    </source>
</evidence>
<dbReference type="EMBL" id="KV417528">
    <property type="protein sequence ID" value="KZP24175.1"/>
    <property type="molecule type" value="Genomic_DNA"/>
</dbReference>
<name>A0A166MP97_9AGAM</name>
<organism evidence="1 2">
    <name type="scientific">Athelia psychrophila</name>
    <dbReference type="NCBI Taxonomy" id="1759441"/>
    <lineage>
        <taxon>Eukaryota</taxon>
        <taxon>Fungi</taxon>
        <taxon>Dikarya</taxon>
        <taxon>Basidiomycota</taxon>
        <taxon>Agaricomycotina</taxon>
        <taxon>Agaricomycetes</taxon>
        <taxon>Agaricomycetidae</taxon>
        <taxon>Atheliales</taxon>
        <taxon>Atheliaceae</taxon>
        <taxon>Athelia</taxon>
    </lineage>
</organism>
<sequence>MPLFLSTGVSSSTFAGTTFATSETAGVELRRGSVLRSTTPMAGGQGAGGELVRETRCLVDIAVSGVRSPDVSPATSESLPNLEGFLSISPLRAAPSISVPNEDSIPSADTVVDAFAKEPSAEAPTAVFSASCGTAEIFGVD</sequence>
<proteinExistence type="predicted"/>
<accession>A0A166MP97</accession>
<gene>
    <name evidence="1" type="ORF">FIBSPDRAFT_951481</name>
</gene>
<reference evidence="1 2" key="1">
    <citation type="journal article" date="2016" name="Mol. Biol. Evol.">
        <title>Comparative Genomics of Early-Diverging Mushroom-Forming Fungi Provides Insights into the Origins of Lignocellulose Decay Capabilities.</title>
        <authorList>
            <person name="Nagy L.G."/>
            <person name="Riley R."/>
            <person name="Tritt A."/>
            <person name="Adam C."/>
            <person name="Daum C."/>
            <person name="Floudas D."/>
            <person name="Sun H."/>
            <person name="Yadav J.S."/>
            <person name="Pangilinan J."/>
            <person name="Larsson K.H."/>
            <person name="Matsuura K."/>
            <person name="Barry K."/>
            <person name="Labutti K."/>
            <person name="Kuo R."/>
            <person name="Ohm R.A."/>
            <person name="Bhattacharya S.S."/>
            <person name="Shirouzu T."/>
            <person name="Yoshinaga Y."/>
            <person name="Martin F.M."/>
            <person name="Grigoriev I.V."/>
            <person name="Hibbett D.S."/>
        </authorList>
    </citation>
    <scope>NUCLEOTIDE SEQUENCE [LARGE SCALE GENOMIC DNA]</scope>
    <source>
        <strain evidence="1 2">CBS 109695</strain>
    </source>
</reference>